<reference evidence="1 2" key="1">
    <citation type="journal article" date="2022" name="bioRxiv">
        <title>The genome of the oomycete Peronosclerospora sorghi, a cosmopolitan pathogen of maize and sorghum, is inflated with dispersed pseudogenes.</title>
        <authorList>
            <person name="Fletcher K."/>
            <person name="Martin F."/>
            <person name="Isakeit T."/>
            <person name="Cavanaugh K."/>
            <person name="Magill C."/>
            <person name="Michelmore R."/>
        </authorList>
    </citation>
    <scope>NUCLEOTIDE SEQUENCE [LARGE SCALE GENOMIC DNA]</scope>
    <source>
        <strain evidence="1">P6</strain>
    </source>
</reference>
<name>A0ACC0WS15_9STRA</name>
<organism evidence="1 2">
    <name type="scientific">Peronosclerospora sorghi</name>
    <dbReference type="NCBI Taxonomy" id="230839"/>
    <lineage>
        <taxon>Eukaryota</taxon>
        <taxon>Sar</taxon>
        <taxon>Stramenopiles</taxon>
        <taxon>Oomycota</taxon>
        <taxon>Peronosporomycetes</taxon>
        <taxon>Peronosporales</taxon>
        <taxon>Peronosporaceae</taxon>
        <taxon>Peronosclerospora</taxon>
    </lineage>
</organism>
<gene>
    <name evidence="1" type="ORF">PsorP6_001439</name>
</gene>
<proteinExistence type="predicted"/>
<dbReference type="EMBL" id="CM047580">
    <property type="protein sequence ID" value="KAI9921700.1"/>
    <property type="molecule type" value="Genomic_DNA"/>
</dbReference>
<sequence length="228" mass="25856">MNATHNHDAAEELSAYPFARVITEAHSQLVKQSIRSGVAPRAILSTLRECFPDCNTTRRDIYNVKQKMRLETLNGRYPLEAPLDGLVEREITHPLRRDLNGTLTHLFIVPKSAEEIMSKYSANDIFVKDSTYKTTRYNTPLLHGIGVTSTNQTFTMYYCFMRNEKEEEYHAPLCSLRQPSPSVPGYFHDDGSTLRSQVEKTSQHRRKVEARGLRPALVACPANTGTIV</sequence>
<keyword evidence="2" id="KW-1185">Reference proteome</keyword>
<evidence type="ECO:0000313" key="2">
    <source>
        <dbReference type="Proteomes" id="UP001163321"/>
    </source>
</evidence>
<dbReference type="Proteomes" id="UP001163321">
    <property type="component" value="Chromosome 1"/>
</dbReference>
<evidence type="ECO:0000313" key="1">
    <source>
        <dbReference type="EMBL" id="KAI9921700.1"/>
    </source>
</evidence>
<accession>A0ACC0WS15</accession>
<comment type="caution">
    <text evidence="1">The sequence shown here is derived from an EMBL/GenBank/DDBJ whole genome shotgun (WGS) entry which is preliminary data.</text>
</comment>
<protein>
    <submittedName>
        <fullName evidence="1">Uncharacterized protein</fullName>
    </submittedName>
</protein>